<proteinExistence type="predicted"/>
<organism evidence="3 4">
    <name type="scientific">Xenoophorus captivus</name>
    <dbReference type="NCBI Taxonomy" id="1517983"/>
    <lineage>
        <taxon>Eukaryota</taxon>
        <taxon>Metazoa</taxon>
        <taxon>Chordata</taxon>
        <taxon>Craniata</taxon>
        <taxon>Vertebrata</taxon>
        <taxon>Euteleostomi</taxon>
        <taxon>Actinopterygii</taxon>
        <taxon>Neopterygii</taxon>
        <taxon>Teleostei</taxon>
        <taxon>Neoteleostei</taxon>
        <taxon>Acanthomorphata</taxon>
        <taxon>Ovalentaria</taxon>
        <taxon>Atherinomorphae</taxon>
        <taxon>Cyprinodontiformes</taxon>
        <taxon>Goodeidae</taxon>
        <taxon>Xenoophorus</taxon>
    </lineage>
</organism>
<dbReference type="Pfam" id="PF08920">
    <property type="entry name" value="SF3b1"/>
    <property type="match status" value="1"/>
</dbReference>
<feature type="region of interest" description="Disordered" evidence="1">
    <location>
        <begin position="1"/>
        <end position="111"/>
    </location>
</feature>
<keyword evidence="4" id="KW-1185">Reference proteome</keyword>
<dbReference type="EMBL" id="JAHRIN010075852">
    <property type="protein sequence ID" value="MEQ2217449.1"/>
    <property type="molecule type" value="Genomic_DNA"/>
</dbReference>
<dbReference type="PANTHER" id="PTHR12097">
    <property type="entry name" value="SPLICING FACTOR 3B, SUBUNIT 1-RELATED"/>
    <property type="match status" value="1"/>
</dbReference>
<reference evidence="3 4" key="1">
    <citation type="submission" date="2021-06" db="EMBL/GenBank/DDBJ databases">
        <authorList>
            <person name="Palmer J.M."/>
        </authorList>
    </citation>
    <scope>NUCLEOTIDE SEQUENCE [LARGE SCALE GENOMIC DNA]</scope>
    <source>
        <strain evidence="3 4">XC_2019</strain>
        <tissue evidence="3">Muscle</tissue>
    </source>
</reference>
<dbReference type="InterPro" id="IPR038737">
    <property type="entry name" value="SF3b_su1-like"/>
</dbReference>
<name>A0ABV0SAD0_9TELE</name>
<comment type="caution">
    <text evidence="3">The sequence shown here is derived from an EMBL/GenBank/DDBJ whole genome shotgun (WGS) entry which is preliminary data.</text>
</comment>
<dbReference type="InterPro" id="IPR015016">
    <property type="entry name" value="SF3b_su1"/>
</dbReference>
<gene>
    <name evidence="3" type="ORF">XENOCAPTIV_010675</name>
</gene>
<evidence type="ECO:0000259" key="2">
    <source>
        <dbReference type="Pfam" id="PF08920"/>
    </source>
</evidence>
<accession>A0ABV0SAD0</accession>
<dbReference type="Proteomes" id="UP001434883">
    <property type="component" value="Unassembled WGS sequence"/>
</dbReference>
<evidence type="ECO:0000313" key="4">
    <source>
        <dbReference type="Proteomes" id="UP001434883"/>
    </source>
</evidence>
<feature type="domain" description="Splicing factor 3B subunit 1" evidence="2">
    <location>
        <begin position="76"/>
        <end position="161"/>
    </location>
</feature>
<evidence type="ECO:0000256" key="1">
    <source>
        <dbReference type="SAM" id="MobiDB-lite"/>
    </source>
</evidence>
<protein>
    <recommendedName>
        <fullName evidence="2">Splicing factor 3B subunit 1 domain-containing protein</fullName>
    </recommendedName>
</protein>
<feature type="compositionally biased region" description="Basic and acidic residues" evidence="1">
    <location>
        <begin position="38"/>
        <end position="51"/>
    </location>
</feature>
<evidence type="ECO:0000313" key="3">
    <source>
        <dbReference type="EMBL" id="MEQ2217449.1"/>
    </source>
</evidence>
<sequence>MWDPTPSHTPAGAATPGRDTPGHATPGHGGATGSVRKNRWDETPKTDRETPGHGSGWAETPRTDRGEESVGETPTPGASKRKSRWDETPASQMGSSTPLLTPGKTPLGTPAMNMATPTPGHLMSMTPEQLQAWRWEREIDERNRPLTDEELDAMFPEGYKNLLCEELLLSVEILPLLMSPTLEDQERHLLVKVIDRILYKLDDLVRPYVHKVGSAGCMLALVDSLCRRHLFSNLSSLCPDPGGD</sequence>
<feature type="compositionally biased region" description="Polar residues" evidence="1">
    <location>
        <begin position="89"/>
        <end position="99"/>
    </location>
</feature>